<proteinExistence type="predicted"/>
<keyword evidence="3" id="KW-1185">Reference proteome</keyword>
<evidence type="ECO:0000313" key="3">
    <source>
        <dbReference type="Proteomes" id="UP000663802"/>
    </source>
</evidence>
<evidence type="ECO:0008006" key="4">
    <source>
        <dbReference type="Google" id="ProtNLM"/>
    </source>
</evidence>
<comment type="caution">
    <text evidence="2">The sequence shown here is derived from an EMBL/GenBank/DDBJ whole genome shotgun (WGS) entry which is preliminary data.</text>
</comment>
<dbReference type="EMBL" id="BMBA01000002">
    <property type="protein sequence ID" value="GFZ31388.1"/>
    <property type="molecule type" value="Genomic_DNA"/>
</dbReference>
<feature type="transmembrane region" description="Helical" evidence="1">
    <location>
        <begin position="7"/>
        <end position="27"/>
    </location>
</feature>
<keyword evidence="1" id="KW-0472">Membrane</keyword>
<dbReference type="Proteomes" id="UP000663802">
    <property type="component" value="Unassembled WGS sequence"/>
</dbReference>
<organism evidence="2 3">
    <name type="scientific">Clostridium zeae</name>
    <dbReference type="NCBI Taxonomy" id="2759022"/>
    <lineage>
        <taxon>Bacteria</taxon>
        <taxon>Bacillati</taxon>
        <taxon>Bacillota</taxon>
        <taxon>Clostridia</taxon>
        <taxon>Eubacteriales</taxon>
        <taxon>Clostridiaceae</taxon>
        <taxon>Clostridium</taxon>
    </lineage>
</organism>
<dbReference type="RefSeq" id="WP_206869726.1">
    <property type="nucleotide sequence ID" value="NZ_BMBA01000002.1"/>
</dbReference>
<accession>A0ABQ1E9E2</accession>
<keyword evidence="1" id="KW-0812">Transmembrane</keyword>
<gene>
    <name evidence="2" type="ORF">CSC2_19140</name>
</gene>
<sequence length="93" mass="10752">MKTDEKLFIIFLIINGIMAIIKGKYLGKNGTYNVVKYKYPEGTERQWAIFDGGLWIIAGVLFYYIGFFALLVLIILYYAGKNIFSKHVFVNKN</sequence>
<reference evidence="2 3" key="1">
    <citation type="journal article" date="2021" name="Int. J. Syst. Evol. Microbiol.">
        <title>Clostridium zeae sp. nov., isolated from corn silage.</title>
        <authorList>
            <person name="Kobayashi H."/>
            <person name="Tanizawa Y."/>
            <person name="Yagura M."/>
            <person name="Sakamoto M."/>
            <person name="Ohkuma M."/>
            <person name="Tohno M."/>
        </authorList>
    </citation>
    <scope>NUCLEOTIDE SEQUENCE [LARGE SCALE GENOMIC DNA]</scope>
    <source>
        <strain evidence="2 3">CSC2</strain>
    </source>
</reference>
<protein>
    <recommendedName>
        <fullName evidence="4">DUF3784 domain-containing protein</fullName>
    </recommendedName>
</protein>
<name>A0ABQ1E9E2_9CLOT</name>
<feature type="transmembrane region" description="Helical" evidence="1">
    <location>
        <begin position="47"/>
        <end position="79"/>
    </location>
</feature>
<keyword evidence="1" id="KW-1133">Transmembrane helix</keyword>
<evidence type="ECO:0000256" key="1">
    <source>
        <dbReference type="SAM" id="Phobius"/>
    </source>
</evidence>
<evidence type="ECO:0000313" key="2">
    <source>
        <dbReference type="EMBL" id="GFZ31388.1"/>
    </source>
</evidence>